<dbReference type="AlphaFoldDB" id="A0A1R3L4E3"/>
<name>A0A1R3L4E3_9ROSI</name>
<keyword evidence="3" id="KW-1185">Reference proteome</keyword>
<reference evidence="3" key="1">
    <citation type="submission" date="2013-09" db="EMBL/GenBank/DDBJ databases">
        <title>Corchorus olitorius genome sequencing.</title>
        <authorList>
            <person name="Alam M."/>
            <person name="Haque M.S."/>
            <person name="Islam M.S."/>
            <person name="Emdad E.M."/>
            <person name="Islam M.M."/>
            <person name="Ahmed B."/>
            <person name="Halim A."/>
            <person name="Hossen Q.M.M."/>
            <person name="Hossain M.Z."/>
            <person name="Ahmed R."/>
            <person name="Khan M.M."/>
            <person name="Islam R."/>
            <person name="Rashid M.M."/>
            <person name="Khan S.A."/>
            <person name="Rahman M.S."/>
            <person name="Alam M."/>
            <person name="Yahiya A.S."/>
            <person name="Khan M.S."/>
            <person name="Azam M.S."/>
            <person name="Haque T."/>
            <person name="Lashkar M.Z.H."/>
            <person name="Akhand A.I."/>
            <person name="Morshed G."/>
            <person name="Roy S."/>
            <person name="Uddin K.S."/>
            <person name="Rabeya T."/>
            <person name="Hossain A.S."/>
            <person name="Chowdhury A."/>
            <person name="Snigdha A.R."/>
            <person name="Mortoza M.S."/>
            <person name="Matin S.A."/>
            <person name="Hoque S.M.E."/>
            <person name="Islam M.K."/>
            <person name="Roy D.K."/>
            <person name="Haider R."/>
            <person name="Moosa M.M."/>
            <person name="Elias S.M."/>
            <person name="Hasan A.M."/>
            <person name="Jahan S."/>
            <person name="Shafiuddin M."/>
            <person name="Mahmood N."/>
            <person name="Shommy N.S."/>
        </authorList>
    </citation>
    <scope>NUCLEOTIDE SEQUENCE [LARGE SCALE GENOMIC DNA]</scope>
    <source>
        <strain evidence="3">cv. O-4</strain>
    </source>
</reference>
<evidence type="ECO:0000256" key="1">
    <source>
        <dbReference type="SAM" id="MobiDB-lite"/>
    </source>
</evidence>
<comment type="caution">
    <text evidence="2">The sequence shown here is derived from an EMBL/GenBank/DDBJ whole genome shotgun (WGS) entry which is preliminary data.</text>
</comment>
<evidence type="ECO:0000313" key="2">
    <source>
        <dbReference type="EMBL" id="OMP14150.1"/>
    </source>
</evidence>
<protein>
    <submittedName>
        <fullName evidence="2">Uncharacterized protein</fullName>
    </submittedName>
</protein>
<accession>A0A1R3L4E3</accession>
<gene>
    <name evidence="2" type="ORF">COLO4_00248</name>
</gene>
<feature type="region of interest" description="Disordered" evidence="1">
    <location>
        <begin position="18"/>
        <end position="41"/>
    </location>
</feature>
<dbReference type="EMBL" id="AWUE01001782">
    <property type="protein sequence ID" value="OMP14150.1"/>
    <property type="molecule type" value="Genomic_DNA"/>
</dbReference>
<evidence type="ECO:0000313" key="3">
    <source>
        <dbReference type="Proteomes" id="UP000187203"/>
    </source>
</evidence>
<sequence length="41" mass="4497">MACLAGQKARLAGLPANHNPATEIWKNPDSSELKQPQILHF</sequence>
<dbReference type="Proteomes" id="UP000187203">
    <property type="component" value="Unassembled WGS sequence"/>
</dbReference>
<proteinExistence type="predicted"/>
<organism evidence="2 3">
    <name type="scientific">Corchorus olitorius</name>
    <dbReference type="NCBI Taxonomy" id="93759"/>
    <lineage>
        <taxon>Eukaryota</taxon>
        <taxon>Viridiplantae</taxon>
        <taxon>Streptophyta</taxon>
        <taxon>Embryophyta</taxon>
        <taxon>Tracheophyta</taxon>
        <taxon>Spermatophyta</taxon>
        <taxon>Magnoliopsida</taxon>
        <taxon>eudicotyledons</taxon>
        <taxon>Gunneridae</taxon>
        <taxon>Pentapetalae</taxon>
        <taxon>rosids</taxon>
        <taxon>malvids</taxon>
        <taxon>Malvales</taxon>
        <taxon>Malvaceae</taxon>
        <taxon>Grewioideae</taxon>
        <taxon>Apeibeae</taxon>
        <taxon>Corchorus</taxon>
    </lineage>
</organism>